<sequence length="340" mass="37473">MERLKKQCNAHEAKLLAGVVDPQNIKVGFEQVHAPTETIESLKTLTSLSLTRPDAFQYGILAQDRLTGLMLYGPPGTGKTLLAKAVAKECKAAVLEVSGAQIYDKYVGEGEKMVKAVFSLAKKLSPCIVFIDEADAIFGSRSNAGNRNTHREIINQFLREWDGMDLHNVFIMVATNRPFDVDDAVLRRLPRRLLVDLPVAKDRESILRIHLRDEQLDPAVSVGEMAEKTAFYSGSDLKNLCVAAALACVREESELAASKSNDPEFKLPEKRTLAPRHFDKAIKEISASISEDMSSLTAIRKFDEQYGDGRGKKKKAGYGFGLGDAGVDEMSVRVRQPPPP</sequence>
<dbReference type="Gene3D" id="3.40.50.300">
    <property type="entry name" value="P-loop containing nucleotide triphosphate hydrolases"/>
    <property type="match status" value="1"/>
</dbReference>
<keyword evidence="8" id="KW-1185">Reference proteome</keyword>
<dbReference type="InterPro" id="IPR041569">
    <property type="entry name" value="AAA_lid_3"/>
</dbReference>
<dbReference type="InterPro" id="IPR027417">
    <property type="entry name" value="P-loop_NTPase"/>
</dbReference>
<evidence type="ECO:0000256" key="4">
    <source>
        <dbReference type="ARBA" id="ARBA00022840"/>
    </source>
</evidence>
<keyword evidence="4 6" id="KW-0067">ATP-binding</keyword>
<dbReference type="Pfam" id="PF17862">
    <property type="entry name" value="AAA_lid_3"/>
    <property type="match status" value="1"/>
</dbReference>
<dbReference type="SUPFAM" id="SSF52540">
    <property type="entry name" value="P-loop containing nucleoside triphosphate hydrolases"/>
    <property type="match status" value="1"/>
</dbReference>
<dbReference type="RefSeq" id="XP_033463309.1">
    <property type="nucleotide sequence ID" value="XM_033600929.1"/>
</dbReference>
<dbReference type="InterPro" id="IPR003960">
    <property type="entry name" value="ATPase_AAA_CS"/>
</dbReference>
<evidence type="ECO:0000256" key="5">
    <source>
        <dbReference type="ARBA" id="ARBA00023128"/>
    </source>
</evidence>
<dbReference type="SMART" id="SM00382">
    <property type="entry name" value="AAA"/>
    <property type="match status" value="1"/>
</dbReference>
<comment type="similarity">
    <text evidence="6">Belongs to the AAA ATPase family.</text>
</comment>
<gene>
    <name evidence="9" type="ORF">K489DRAFT_313311</name>
</gene>
<dbReference type="GeneID" id="54358729"/>
<dbReference type="InterPro" id="IPR003593">
    <property type="entry name" value="AAA+_ATPase"/>
</dbReference>
<keyword evidence="2 6" id="KW-0547">Nucleotide-binding</keyword>
<accession>A0A6J3MEG6</accession>
<dbReference type="PANTHER" id="PTHR45644:SF56">
    <property type="entry name" value="AAA ATPASE, PUTATIVE (AFU_ORTHOLOGUE AFUA_2G12920)-RELATED"/>
    <property type="match status" value="1"/>
</dbReference>
<name>A0A6J3MEG6_9PEZI</name>
<dbReference type="InterPro" id="IPR003959">
    <property type="entry name" value="ATPase_AAA_core"/>
</dbReference>
<dbReference type="GO" id="GO:0016887">
    <property type="term" value="F:ATP hydrolysis activity"/>
    <property type="evidence" value="ECO:0007669"/>
    <property type="project" value="InterPro"/>
</dbReference>
<reference evidence="9" key="3">
    <citation type="submission" date="2025-08" db="UniProtKB">
        <authorList>
            <consortium name="RefSeq"/>
        </authorList>
    </citation>
    <scope>IDENTIFICATION</scope>
    <source>
        <strain evidence="9">CBS 342.82</strain>
    </source>
</reference>
<dbReference type="AlphaFoldDB" id="A0A6J3MEG6"/>
<evidence type="ECO:0000256" key="6">
    <source>
        <dbReference type="RuleBase" id="RU003651"/>
    </source>
</evidence>
<evidence type="ECO:0000256" key="3">
    <source>
        <dbReference type="ARBA" id="ARBA00022787"/>
    </source>
</evidence>
<reference evidence="9" key="2">
    <citation type="submission" date="2020-04" db="EMBL/GenBank/DDBJ databases">
        <authorList>
            <consortium name="NCBI Genome Project"/>
        </authorList>
    </citation>
    <scope>NUCLEOTIDE SEQUENCE</scope>
    <source>
        <strain evidence="9">CBS 342.82</strain>
    </source>
</reference>
<dbReference type="GO" id="GO:0005741">
    <property type="term" value="C:mitochondrial outer membrane"/>
    <property type="evidence" value="ECO:0007669"/>
    <property type="project" value="UniProtKB-SubCell"/>
</dbReference>
<keyword evidence="5" id="KW-0496">Mitochondrion</keyword>
<evidence type="ECO:0000313" key="8">
    <source>
        <dbReference type="Proteomes" id="UP000504637"/>
    </source>
</evidence>
<proteinExistence type="inferred from homology"/>
<dbReference type="Proteomes" id="UP000504637">
    <property type="component" value="Unplaced"/>
</dbReference>
<protein>
    <submittedName>
        <fullName evidence="9">AAA-domain-containing protein</fullName>
    </submittedName>
</protein>
<dbReference type="PROSITE" id="PS00674">
    <property type="entry name" value="AAA"/>
    <property type="match status" value="1"/>
</dbReference>
<dbReference type="OrthoDB" id="39734at2759"/>
<evidence type="ECO:0000256" key="2">
    <source>
        <dbReference type="ARBA" id="ARBA00022741"/>
    </source>
</evidence>
<comment type="subcellular location">
    <subcellularLocation>
        <location evidence="1">Mitochondrion outer membrane</location>
        <topology evidence="1">Single-pass membrane protein</topology>
    </subcellularLocation>
</comment>
<dbReference type="GO" id="GO:0005524">
    <property type="term" value="F:ATP binding"/>
    <property type="evidence" value="ECO:0007669"/>
    <property type="project" value="UniProtKB-KW"/>
</dbReference>
<dbReference type="InterPro" id="IPR051701">
    <property type="entry name" value="Mito_OM_Translocase_MSP1"/>
</dbReference>
<dbReference type="PANTHER" id="PTHR45644">
    <property type="entry name" value="AAA ATPASE, PUTATIVE (AFU_ORTHOLOGUE AFUA_2G12920)-RELATED-RELATED"/>
    <property type="match status" value="1"/>
</dbReference>
<organism evidence="9">
    <name type="scientific">Dissoconium aciculare CBS 342.82</name>
    <dbReference type="NCBI Taxonomy" id="1314786"/>
    <lineage>
        <taxon>Eukaryota</taxon>
        <taxon>Fungi</taxon>
        <taxon>Dikarya</taxon>
        <taxon>Ascomycota</taxon>
        <taxon>Pezizomycotina</taxon>
        <taxon>Dothideomycetes</taxon>
        <taxon>Dothideomycetidae</taxon>
        <taxon>Mycosphaerellales</taxon>
        <taxon>Dissoconiaceae</taxon>
        <taxon>Dissoconium</taxon>
    </lineage>
</organism>
<dbReference type="Pfam" id="PF00004">
    <property type="entry name" value="AAA"/>
    <property type="match status" value="1"/>
</dbReference>
<keyword evidence="3" id="KW-0472">Membrane</keyword>
<reference evidence="9" key="1">
    <citation type="submission" date="2020-01" db="EMBL/GenBank/DDBJ databases">
        <authorList>
            <consortium name="DOE Joint Genome Institute"/>
            <person name="Haridas S."/>
            <person name="Albert R."/>
            <person name="Binder M."/>
            <person name="Bloem J."/>
            <person name="Labutti K."/>
            <person name="Salamov A."/>
            <person name="Andreopoulos B."/>
            <person name="Baker S.E."/>
            <person name="Barry K."/>
            <person name="Bills G."/>
            <person name="Bluhm B.H."/>
            <person name="Cannon C."/>
            <person name="Castanera R."/>
            <person name="Culley D.E."/>
            <person name="Daum C."/>
            <person name="Ezra D."/>
            <person name="Gonzalez J.B."/>
            <person name="Henrissat B."/>
            <person name="Kuo A."/>
            <person name="Liang C."/>
            <person name="Lipzen A."/>
            <person name="Lutzoni F."/>
            <person name="Magnuson J."/>
            <person name="Mondo S."/>
            <person name="Nolan M."/>
            <person name="Ohm R."/>
            <person name="Pangilinan J."/>
            <person name="Park H.-J."/>
            <person name="Ramirez L."/>
            <person name="Alfaro M."/>
            <person name="Sun H."/>
            <person name="Tritt A."/>
            <person name="Yoshinaga Y."/>
            <person name="Zwiers L.-H."/>
            <person name="Turgeon B.G."/>
            <person name="Goodwin S.B."/>
            <person name="Spatafora J.W."/>
            <person name="Crous P.W."/>
            <person name="Grigoriev I.V."/>
        </authorList>
    </citation>
    <scope>NUCLEOTIDE SEQUENCE</scope>
    <source>
        <strain evidence="9">CBS 342.82</strain>
    </source>
</reference>
<evidence type="ECO:0000256" key="1">
    <source>
        <dbReference type="ARBA" id="ARBA00004572"/>
    </source>
</evidence>
<feature type="domain" description="AAA+ ATPase" evidence="7">
    <location>
        <begin position="65"/>
        <end position="199"/>
    </location>
</feature>
<evidence type="ECO:0000259" key="7">
    <source>
        <dbReference type="SMART" id="SM00382"/>
    </source>
</evidence>
<evidence type="ECO:0000313" key="9">
    <source>
        <dbReference type="RefSeq" id="XP_033463309.1"/>
    </source>
</evidence>
<keyword evidence="3" id="KW-1000">Mitochondrion outer membrane</keyword>
<dbReference type="Gene3D" id="1.10.8.60">
    <property type="match status" value="1"/>
</dbReference>